<evidence type="ECO:0000313" key="1">
    <source>
        <dbReference type="EMBL" id="OES24791.1"/>
    </source>
</evidence>
<dbReference type="AlphaFoldDB" id="A0AB36FS31"/>
<name>A0AB36FS31_ALTMA</name>
<protein>
    <submittedName>
        <fullName evidence="1">Uncharacterized protein</fullName>
    </submittedName>
</protein>
<accession>A0AB36FS31</accession>
<comment type="caution">
    <text evidence="1">The sequence shown here is derived from an EMBL/GenBank/DDBJ whole genome shotgun (WGS) entry which is preliminary data.</text>
</comment>
<keyword evidence="2" id="KW-1185">Reference proteome</keyword>
<sequence>MTLVERLIRWSQYRWDNQVDYFEDVITLRDSFAHRCVPAGYPKTVYRGQADEVELKFVDGTTLPEDERMHECWTTDKRTAMRFALNTGGHLYYRDIRASDVLFDMGALTALLPPDIVKAYYDLQDTEGEVVLVPGALEHPYTKKTDVGDGE</sequence>
<dbReference type="EMBL" id="MIPY01000058">
    <property type="protein sequence ID" value="OES24791.1"/>
    <property type="molecule type" value="Genomic_DNA"/>
</dbReference>
<dbReference type="RefSeq" id="WP_069945301.1">
    <property type="nucleotide sequence ID" value="NZ_MIPX01000046.1"/>
</dbReference>
<evidence type="ECO:0000313" key="2">
    <source>
        <dbReference type="Proteomes" id="UP000095392"/>
    </source>
</evidence>
<gene>
    <name evidence="1" type="ORF">BFV95_4550</name>
</gene>
<dbReference type="Proteomes" id="UP000095392">
    <property type="component" value="Unassembled WGS sequence"/>
</dbReference>
<reference evidence="1 2" key="1">
    <citation type="submission" date="2016-09" db="EMBL/GenBank/DDBJ databases">
        <title>Draft Genome Sequence of four Alteromonas macleodii strains isolated from copper coupons and grown long-term at elevated copper levels.</title>
        <authorList>
            <person name="Cusick K."/>
            <person name="Dale J."/>
            <person name="Little B."/>
            <person name="Biffinger J."/>
        </authorList>
    </citation>
    <scope>NUCLEOTIDE SEQUENCE [LARGE SCALE GENOMIC DNA]</scope>
    <source>
        <strain evidence="1 2">KCP01</strain>
    </source>
</reference>
<organism evidence="1 2">
    <name type="scientific">Alteromonas macleodii</name>
    <name type="common">Pseudoalteromonas macleodii</name>
    <dbReference type="NCBI Taxonomy" id="28108"/>
    <lineage>
        <taxon>Bacteria</taxon>
        <taxon>Pseudomonadati</taxon>
        <taxon>Pseudomonadota</taxon>
        <taxon>Gammaproteobacteria</taxon>
        <taxon>Alteromonadales</taxon>
        <taxon>Alteromonadaceae</taxon>
        <taxon>Alteromonas/Salinimonas group</taxon>
        <taxon>Alteromonas</taxon>
    </lineage>
</organism>
<proteinExistence type="predicted"/>